<evidence type="ECO:0000256" key="1">
    <source>
        <dbReference type="SAM" id="Phobius"/>
    </source>
</evidence>
<comment type="caution">
    <text evidence="2">The sequence shown here is derived from an EMBL/GenBank/DDBJ whole genome shotgun (WGS) entry which is preliminary data.</text>
</comment>
<reference evidence="2 3" key="1">
    <citation type="submission" date="2019-02" db="EMBL/GenBank/DDBJ databases">
        <title>Deep-cultivation of Planctomycetes and their phenomic and genomic characterization uncovers novel biology.</title>
        <authorList>
            <person name="Wiegand S."/>
            <person name="Jogler M."/>
            <person name="Boedeker C."/>
            <person name="Pinto D."/>
            <person name="Vollmers J."/>
            <person name="Rivas-Marin E."/>
            <person name="Kohn T."/>
            <person name="Peeters S.H."/>
            <person name="Heuer A."/>
            <person name="Rast P."/>
            <person name="Oberbeckmann S."/>
            <person name="Bunk B."/>
            <person name="Jeske O."/>
            <person name="Meyerdierks A."/>
            <person name="Storesund J.E."/>
            <person name="Kallscheuer N."/>
            <person name="Luecker S."/>
            <person name="Lage O.M."/>
            <person name="Pohl T."/>
            <person name="Merkel B.J."/>
            <person name="Hornburger P."/>
            <person name="Mueller R.-W."/>
            <person name="Bruemmer F."/>
            <person name="Labrenz M."/>
            <person name="Spormann A.M."/>
            <person name="Op Den Camp H."/>
            <person name="Overmann J."/>
            <person name="Amann R."/>
            <person name="Jetten M.S.M."/>
            <person name="Mascher T."/>
            <person name="Medema M.H."/>
            <person name="Devos D.P."/>
            <person name="Kaster A.-K."/>
            <person name="Ovreas L."/>
            <person name="Rohde M."/>
            <person name="Galperin M.Y."/>
            <person name="Jogler C."/>
        </authorList>
    </citation>
    <scope>NUCLEOTIDE SEQUENCE [LARGE SCALE GENOMIC DNA]</scope>
    <source>
        <strain evidence="2 3">KOR42</strain>
    </source>
</reference>
<dbReference type="AlphaFoldDB" id="A0A5C5X978"/>
<evidence type="ECO:0000313" key="2">
    <source>
        <dbReference type="EMBL" id="TWT58863.1"/>
    </source>
</evidence>
<dbReference type="Proteomes" id="UP000317243">
    <property type="component" value="Unassembled WGS sequence"/>
</dbReference>
<name>A0A5C5X978_9PLAN</name>
<keyword evidence="1" id="KW-1133">Transmembrane helix</keyword>
<evidence type="ECO:0008006" key="4">
    <source>
        <dbReference type="Google" id="ProtNLM"/>
    </source>
</evidence>
<feature type="transmembrane region" description="Helical" evidence="1">
    <location>
        <begin position="20"/>
        <end position="39"/>
    </location>
</feature>
<organism evidence="2 3">
    <name type="scientific">Thalassoglobus neptunius</name>
    <dbReference type="NCBI Taxonomy" id="1938619"/>
    <lineage>
        <taxon>Bacteria</taxon>
        <taxon>Pseudomonadati</taxon>
        <taxon>Planctomycetota</taxon>
        <taxon>Planctomycetia</taxon>
        <taxon>Planctomycetales</taxon>
        <taxon>Planctomycetaceae</taxon>
        <taxon>Thalassoglobus</taxon>
    </lineage>
</organism>
<gene>
    <name evidence="2" type="ORF">KOR42_22500</name>
</gene>
<protein>
    <recommendedName>
        <fullName evidence="4">Class III signal peptide</fullName>
    </recommendedName>
</protein>
<sequence>MLKKLRNVLKSRKGQGMVEYGILVGGVALVCLVAVAILGHKSNDLMASVAASLPGAHADDQGPIVSGKLVNTQTDTNGVVYLDPTNPGSLATNMGMPGIETLVVEGADLAP</sequence>
<keyword evidence="1" id="KW-0812">Transmembrane</keyword>
<accession>A0A5C5X978</accession>
<dbReference type="EMBL" id="SIHI01000001">
    <property type="protein sequence ID" value="TWT58863.1"/>
    <property type="molecule type" value="Genomic_DNA"/>
</dbReference>
<keyword evidence="1" id="KW-0472">Membrane</keyword>
<evidence type="ECO:0000313" key="3">
    <source>
        <dbReference type="Proteomes" id="UP000317243"/>
    </source>
</evidence>
<dbReference type="RefSeq" id="WP_197441055.1">
    <property type="nucleotide sequence ID" value="NZ_SIHI01000001.1"/>
</dbReference>
<proteinExistence type="predicted"/>
<keyword evidence="3" id="KW-1185">Reference proteome</keyword>